<accession>A0ABD6D1Z0</accession>
<comment type="caution">
    <text evidence="2">The sequence shown here is derived from an EMBL/GenBank/DDBJ whole genome shotgun (WGS) entry which is preliminary data.</text>
</comment>
<gene>
    <name evidence="2" type="ORF">ACFSBJ_12875</name>
</gene>
<dbReference type="RefSeq" id="WP_256404857.1">
    <property type="nucleotide sequence ID" value="NZ_CP187151.1"/>
</dbReference>
<name>A0ABD6D1Z0_9EURY</name>
<protein>
    <recommendedName>
        <fullName evidence="4">Zinc ribbon domain-containing protein</fullName>
    </recommendedName>
</protein>
<keyword evidence="3" id="KW-1185">Reference proteome</keyword>
<organism evidence="2 3">
    <name type="scientific">Haloplanus ruber</name>
    <dbReference type="NCBI Taxonomy" id="869892"/>
    <lineage>
        <taxon>Archaea</taxon>
        <taxon>Methanobacteriati</taxon>
        <taxon>Methanobacteriota</taxon>
        <taxon>Stenosarchaea group</taxon>
        <taxon>Halobacteria</taxon>
        <taxon>Halobacteriales</taxon>
        <taxon>Haloferacaceae</taxon>
        <taxon>Haloplanus</taxon>
    </lineage>
</organism>
<feature type="compositionally biased region" description="Basic and acidic residues" evidence="1">
    <location>
        <begin position="203"/>
        <end position="228"/>
    </location>
</feature>
<proteinExistence type="predicted"/>
<evidence type="ECO:0008006" key="4">
    <source>
        <dbReference type="Google" id="ProtNLM"/>
    </source>
</evidence>
<evidence type="ECO:0000256" key="1">
    <source>
        <dbReference type="SAM" id="MobiDB-lite"/>
    </source>
</evidence>
<feature type="region of interest" description="Disordered" evidence="1">
    <location>
        <begin position="202"/>
        <end position="228"/>
    </location>
</feature>
<feature type="region of interest" description="Disordered" evidence="1">
    <location>
        <begin position="164"/>
        <end position="189"/>
    </location>
</feature>
<dbReference type="Proteomes" id="UP001597075">
    <property type="component" value="Unassembled WGS sequence"/>
</dbReference>
<dbReference type="EMBL" id="JBHUDL010000010">
    <property type="protein sequence ID" value="MFD1634617.1"/>
    <property type="molecule type" value="Genomic_DNA"/>
</dbReference>
<dbReference type="AlphaFoldDB" id="A0ABD6D1Z0"/>
<evidence type="ECO:0000313" key="3">
    <source>
        <dbReference type="Proteomes" id="UP001597075"/>
    </source>
</evidence>
<sequence>MSECRRCGRRCIGRLCRDCKADERAAERAEYRRDEQPECPSCGRVTSGEGVECYRCRDSERAETDGGREVFIKADDGGLRAETCPNCGGSLRYVVPDIGALECDGCRSEYQHGTGGDREFLVDENGEEAASARPDELATDGGREECPRCGYLLENTEAPCPYCGADPDEADDGDALRPDGGSIRGLDAGDDIERHLQAVLENADDREARRHAREALQHTDRLEREGRR</sequence>
<reference evidence="2 3" key="1">
    <citation type="journal article" date="2019" name="Int. J. Syst. Evol. Microbiol.">
        <title>The Global Catalogue of Microorganisms (GCM) 10K type strain sequencing project: providing services to taxonomists for standard genome sequencing and annotation.</title>
        <authorList>
            <consortium name="The Broad Institute Genomics Platform"/>
            <consortium name="The Broad Institute Genome Sequencing Center for Infectious Disease"/>
            <person name="Wu L."/>
            <person name="Ma J."/>
        </authorList>
    </citation>
    <scope>NUCLEOTIDE SEQUENCE [LARGE SCALE GENOMIC DNA]</scope>
    <source>
        <strain evidence="2 3">CGMCC 1.10594</strain>
    </source>
</reference>
<evidence type="ECO:0000313" key="2">
    <source>
        <dbReference type="EMBL" id="MFD1634617.1"/>
    </source>
</evidence>